<dbReference type="GO" id="GO:0080120">
    <property type="term" value="P:CAAX-box protein maturation"/>
    <property type="evidence" value="ECO:0007669"/>
    <property type="project" value="UniProtKB-ARBA"/>
</dbReference>
<dbReference type="PANTHER" id="PTHR39430">
    <property type="entry name" value="MEMBRANE-ASSOCIATED PROTEASE-RELATED"/>
    <property type="match status" value="1"/>
</dbReference>
<feature type="transmembrane region" description="Helical" evidence="1">
    <location>
        <begin position="249"/>
        <end position="275"/>
    </location>
</feature>
<dbReference type="PANTHER" id="PTHR39430:SF1">
    <property type="entry name" value="PROTEASE"/>
    <property type="match status" value="1"/>
</dbReference>
<name>A0A1H9IRE0_FLAFI</name>
<dbReference type="RefSeq" id="WP_074722855.1">
    <property type="nucleotide sequence ID" value="NZ_CBCRVS010000019.1"/>
</dbReference>
<sequence length="292" mass="32999">MKIPSFDNHRGLYNSLNIILPYLIIAAVFQLISFYFSGYDYLNSTISPNTSLQTFITALATLLATFVTVLLFKKKLGREFFINIGFQNIAVKKNLLLGIVLGFIIMLTGFLSLLFANEISIQSINFDLTELLLNIGIFIFVAIGEEVLFRGYILNNLMKSYTKYVALIVSSLFFSLLHLGNDFISVLNLFDLFIAGILLGITYINTKRLWFPIALHFSWNFFQGTIFGFNVSGNDDYSLINISYPSPTLWNGGGFGFEGSLLSLLFQIIAIYLILEYYKKKNIKSNQVSIST</sequence>
<feature type="transmembrane region" description="Helical" evidence="1">
    <location>
        <begin position="131"/>
        <end position="149"/>
    </location>
</feature>
<keyword evidence="4" id="KW-1185">Reference proteome</keyword>
<accession>A0A1H9IRE0</accession>
<feature type="transmembrane region" description="Helical" evidence="1">
    <location>
        <begin position="161"/>
        <end position="180"/>
    </location>
</feature>
<evidence type="ECO:0000313" key="3">
    <source>
        <dbReference type="EMBL" id="SEQ77154.1"/>
    </source>
</evidence>
<protein>
    <recommendedName>
        <fullName evidence="2">CAAX prenyl protease 2/Lysostaphin resistance protein A-like domain-containing protein</fullName>
    </recommendedName>
</protein>
<gene>
    <name evidence="3" type="ORF">SAMN05444355_10491</name>
</gene>
<reference evidence="4" key="1">
    <citation type="submission" date="2016-10" db="EMBL/GenBank/DDBJ databases">
        <authorList>
            <person name="Varghese N."/>
            <person name="Submissions S."/>
        </authorList>
    </citation>
    <scope>NUCLEOTIDE SEQUENCE [LARGE SCALE GENOMIC DNA]</scope>
    <source>
        <strain evidence="4">DSM 15719</strain>
    </source>
</reference>
<keyword evidence="1" id="KW-0472">Membrane</keyword>
<dbReference type="OrthoDB" id="324900at2"/>
<feature type="transmembrane region" description="Helical" evidence="1">
    <location>
        <begin position="12"/>
        <end position="32"/>
    </location>
</feature>
<dbReference type="GO" id="GO:0004175">
    <property type="term" value="F:endopeptidase activity"/>
    <property type="evidence" value="ECO:0007669"/>
    <property type="project" value="UniProtKB-ARBA"/>
</dbReference>
<evidence type="ECO:0000313" key="4">
    <source>
        <dbReference type="Proteomes" id="UP000183658"/>
    </source>
</evidence>
<feature type="transmembrane region" description="Helical" evidence="1">
    <location>
        <begin position="52"/>
        <end position="73"/>
    </location>
</feature>
<feature type="domain" description="CAAX prenyl protease 2/Lysostaphin resistance protein A-like" evidence="2">
    <location>
        <begin position="131"/>
        <end position="222"/>
    </location>
</feature>
<feature type="transmembrane region" description="Helical" evidence="1">
    <location>
        <begin position="186"/>
        <end position="204"/>
    </location>
</feature>
<organism evidence="3 4">
    <name type="scientific">Flavobacterium frigoris</name>
    <dbReference type="NCBI Taxonomy" id="229204"/>
    <lineage>
        <taxon>Bacteria</taxon>
        <taxon>Pseudomonadati</taxon>
        <taxon>Bacteroidota</taxon>
        <taxon>Flavobacteriia</taxon>
        <taxon>Flavobacteriales</taxon>
        <taxon>Flavobacteriaceae</taxon>
        <taxon>Flavobacterium</taxon>
    </lineage>
</organism>
<proteinExistence type="predicted"/>
<feature type="transmembrane region" description="Helical" evidence="1">
    <location>
        <begin position="209"/>
        <end position="229"/>
    </location>
</feature>
<feature type="transmembrane region" description="Helical" evidence="1">
    <location>
        <begin position="94"/>
        <end position="116"/>
    </location>
</feature>
<evidence type="ECO:0000256" key="1">
    <source>
        <dbReference type="SAM" id="Phobius"/>
    </source>
</evidence>
<dbReference type="InterPro" id="IPR003675">
    <property type="entry name" value="Rce1/LyrA-like_dom"/>
</dbReference>
<keyword evidence="1" id="KW-0812">Transmembrane</keyword>
<dbReference type="AlphaFoldDB" id="A0A1H9IRE0"/>
<dbReference type="Proteomes" id="UP000183658">
    <property type="component" value="Unassembled WGS sequence"/>
</dbReference>
<keyword evidence="1" id="KW-1133">Transmembrane helix</keyword>
<dbReference type="Pfam" id="PF02517">
    <property type="entry name" value="Rce1-like"/>
    <property type="match status" value="1"/>
</dbReference>
<dbReference type="EMBL" id="FOFZ01000004">
    <property type="protein sequence ID" value="SEQ77154.1"/>
    <property type="molecule type" value="Genomic_DNA"/>
</dbReference>
<evidence type="ECO:0000259" key="2">
    <source>
        <dbReference type="Pfam" id="PF02517"/>
    </source>
</evidence>